<organism evidence="2 3">
    <name type="scientific">Spodoptera frugiperda</name>
    <name type="common">Fall armyworm</name>
    <dbReference type="NCBI Taxonomy" id="7108"/>
    <lineage>
        <taxon>Eukaryota</taxon>
        <taxon>Metazoa</taxon>
        <taxon>Ecdysozoa</taxon>
        <taxon>Arthropoda</taxon>
        <taxon>Hexapoda</taxon>
        <taxon>Insecta</taxon>
        <taxon>Pterygota</taxon>
        <taxon>Neoptera</taxon>
        <taxon>Endopterygota</taxon>
        <taxon>Lepidoptera</taxon>
        <taxon>Glossata</taxon>
        <taxon>Ditrysia</taxon>
        <taxon>Noctuoidea</taxon>
        <taxon>Noctuidae</taxon>
        <taxon>Amphipyrinae</taxon>
        <taxon>Spodoptera</taxon>
    </lineage>
</organism>
<keyword evidence="2" id="KW-1185">Reference proteome</keyword>
<feature type="chain" id="PRO_5040500366" evidence="1">
    <location>
        <begin position="23"/>
        <end position="141"/>
    </location>
</feature>
<accession>A0A9R0EMQ4</accession>
<dbReference type="GeneID" id="118273367"/>
<dbReference type="AlphaFoldDB" id="A0A9R0EMQ4"/>
<feature type="signal peptide" evidence="1">
    <location>
        <begin position="1"/>
        <end position="22"/>
    </location>
</feature>
<evidence type="ECO:0000313" key="2">
    <source>
        <dbReference type="Proteomes" id="UP000829999"/>
    </source>
</evidence>
<gene>
    <name evidence="3" type="primary">LOC118273367</name>
</gene>
<reference evidence="3" key="1">
    <citation type="submission" date="2025-08" db="UniProtKB">
        <authorList>
            <consortium name="RefSeq"/>
        </authorList>
    </citation>
    <scope>IDENTIFICATION</scope>
    <source>
        <tissue evidence="3">Whole larval tissue</tissue>
    </source>
</reference>
<proteinExistence type="predicted"/>
<keyword evidence="1" id="KW-0732">Signal</keyword>
<name>A0A9R0EMQ4_SPOFR</name>
<sequence length="141" mass="17127">MYFRFYLLTFFLLVIEEKVVYSKDGLNYREAMEYVRDDDTEGEIETLSQEFARIQKNYAILHPDKYNDYKELNTRTIQHYIRMIPHIGERYKKRAAEKEHLDSFIEVMKSIKDPSLFPQFQELQAKIRQLNAKSHRTHRSK</sequence>
<dbReference type="Proteomes" id="UP000829999">
    <property type="component" value="Chromosome 1"/>
</dbReference>
<protein>
    <submittedName>
        <fullName evidence="3">Uncharacterized protein LOC118273367 isoform X1</fullName>
    </submittedName>
</protein>
<dbReference type="OrthoDB" id="10573745at2759"/>
<evidence type="ECO:0000256" key="1">
    <source>
        <dbReference type="SAM" id="SignalP"/>
    </source>
</evidence>
<evidence type="ECO:0000313" key="3">
    <source>
        <dbReference type="RefSeq" id="XP_035446195.2"/>
    </source>
</evidence>
<dbReference type="RefSeq" id="XP_035446195.2">
    <property type="nucleotide sequence ID" value="XM_035590302.2"/>
</dbReference>